<comment type="pathway">
    <text evidence="10">Cell wall biogenesis; peptidoglycan biosynthesis.</text>
</comment>
<name>A0A1F8GSN1_9BACT</name>
<dbReference type="HAMAP" id="MF_00033">
    <property type="entry name" value="MurG"/>
    <property type="match status" value="1"/>
</dbReference>
<keyword evidence="2 10" id="KW-0132">Cell division</keyword>
<keyword evidence="8 10" id="KW-0131">Cell cycle</keyword>
<sequence length="370" mass="40202">MKRILLVGGGTGGHVFPLVAVAEALKQLDPSVDLVALGEGPFMGQAIAGAGIPYHSILAGKMRRYFSFWNILDPFKTLIGFVQSLWWLWFYMPDMVFCKGGYVSFPPALAAKLYFIPIYTHESDSTPGAANSIIGKLAKMVFISFESTAKFFKEGKTKLVGNPVRPALLNGNHDAALQSFNLRADKKTIFVAGGSLGSKHINEAILESLVQLVQQFQVIHQCGQSQLADVQSVVEKTEKEGEASYGAVIKDNYRLYPFLTAEQMAMAYAAADVVISRGGSSAIFELAALGTPAIIIPLSTQASRGDQVYNAAEFQKFGAVMIEESNLTSHILINQIEELLQPAKYQQVSQSIKQFAKPEAANIIANTLLS</sequence>
<dbReference type="GO" id="GO:0051991">
    <property type="term" value="F:UDP-N-acetyl-D-glucosamine:N-acetylmuramoyl-L-alanyl-D-glutamyl-meso-2,6-diaminopimelyl-D-alanyl-D-alanine-diphosphoundecaprenol 4-beta-N-acetylglucosaminlytransferase activity"/>
    <property type="evidence" value="ECO:0007669"/>
    <property type="project" value="RHEA"/>
</dbReference>
<comment type="function">
    <text evidence="10">Cell wall formation. Catalyzes the transfer of a GlcNAc subunit on undecaprenyl-pyrophosphoryl-MurNAc-pentapeptide (lipid intermediate I) to form undecaprenyl-pyrophosphoryl-MurNAc-(pentapeptide)GlcNAc (lipid intermediate II).</text>
</comment>
<keyword evidence="5 10" id="KW-0133">Cell shape</keyword>
<keyword evidence="1 10" id="KW-1003">Cell membrane</keyword>
<keyword evidence="7 10" id="KW-0472">Membrane</keyword>
<keyword evidence="6 10" id="KW-0573">Peptidoglycan synthesis</keyword>
<organism evidence="13 14">
    <name type="scientific">Candidatus Yanofskybacteria bacterium RIFCSPLOWO2_01_FULL_49_17</name>
    <dbReference type="NCBI Taxonomy" id="1802700"/>
    <lineage>
        <taxon>Bacteria</taxon>
        <taxon>Candidatus Yanofskyibacteriota</taxon>
    </lineage>
</organism>
<feature type="binding site" evidence="10">
    <location>
        <begin position="11"/>
        <end position="13"/>
    </location>
    <ligand>
        <name>UDP-N-acetyl-alpha-D-glucosamine</name>
        <dbReference type="ChEBI" id="CHEBI:57705"/>
    </ligand>
</feature>
<dbReference type="Pfam" id="PF03033">
    <property type="entry name" value="Glyco_transf_28"/>
    <property type="match status" value="1"/>
</dbReference>
<dbReference type="GO" id="GO:0051301">
    <property type="term" value="P:cell division"/>
    <property type="evidence" value="ECO:0007669"/>
    <property type="project" value="UniProtKB-KW"/>
</dbReference>
<accession>A0A1F8GSN1</accession>
<evidence type="ECO:0000313" key="14">
    <source>
        <dbReference type="Proteomes" id="UP000178444"/>
    </source>
</evidence>
<dbReference type="Pfam" id="PF04101">
    <property type="entry name" value="Glyco_tran_28_C"/>
    <property type="match status" value="1"/>
</dbReference>
<evidence type="ECO:0000256" key="2">
    <source>
        <dbReference type="ARBA" id="ARBA00022618"/>
    </source>
</evidence>
<feature type="domain" description="Glycosyltransferase family 28 N-terminal" evidence="11">
    <location>
        <begin position="4"/>
        <end position="143"/>
    </location>
</feature>
<comment type="catalytic activity">
    <reaction evidence="10">
        <text>di-trans,octa-cis-undecaprenyl diphospho-N-acetyl-alpha-D-muramoyl-L-alanyl-D-glutamyl-meso-2,6-diaminopimeloyl-D-alanyl-D-alanine + UDP-N-acetyl-alpha-D-glucosamine = di-trans,octa-cis-undecaprenyl diphospho-[N-acetyl-alpha-D-glucosaminyl-(1-&gt;4)]-N-acetyl-alpha-D-muramoyl-L-alanyl-D-glutamyl-meso-2,6-diaminopimeloyl-D-alanyl-D-alanine + UDP + H(+)</text>
        <dbReference type="Rhea" id="RHEA:31227"/>
        <dbReference type="ChEBI" id="CHEBI:15378"/>
        <dbReference type="ChEBI" id="CHEBI:57705"/>
        <dbReference type="ChEBI" id="CHEBI:58223"/>
        <dbReference type="ChEBI" id="CHEBI:61387"/>
        <dbReference type="ChEBI" id="CHEBI:61388"/>
        <dbReference type="EC" id="2.4.1.227"/>
    </reaction>
</comment>
<dbReference type="NCBIfam" id="TIGR01133">
    <property type="entry name" value="murG"/>
    <property type="match status" value="1"/>
</dbReference>
<dbReference type="Gene3D" id="3.40.50.2000">
    <property type="entry name" value="Glycogen Phosphorylase B"/>
    <property type="match status" value="2"/>
</dbReference>
<evidence type="ECO:0000256" key="3">
    <source>
        <dbReference type="ARBA" id="ARBA00022676"/>
    </source>
</evidence>
<evidence type="ECO:0000313" key="13">
    <source>
        <dbReference type="EMBL" id="OGN27658.1"/>
    </source>
</evidence>
<evidence type="ECO:0000256" key="9">
    <source>
        <dbReference type="ARBA" id="ARBA00023316"/>
    </source>
</evidence>
<reference evidence="13 14" key="1">
    <citation type="journal article" date="2016" name="Nat. Commun.">
        <title>Thousands of microbial genomes shed light on interconnected biogeochemical processes in an aquifer system.</title>
        <authorList>
            <person name="Anantharaman K."/>
            <person name="Brown C.T."/>
            <person name="Hug L.A."/>
            <person name="Sharon I."/>
            <person name="Castelle C.J."/>
            <person name="Probst A.J."/>
            <person name="Thomas B.C."/>
            <person name="Singh A."/>
            <person name="Wilkins M.J."/>
            <person name="Karaoz U."/>
            <person name="Brodie E.L."/>
            <person name="Williams K.H."/>
            <person name="Hubbard S.S."/>
            <person name="Banfield J.F."/>
        </authorList>
    </citation>
    <scope>NUCLEOTIDE SEQUENCE [LARGE SCALE GENOMIC DNA]</scope>
</reference>
<evidence type="ECO:0000256" key="7">
    <source>
        <dbReference type="ARBA" id="ARBA00023136"/>
    </source>
</evidence>
<protein>
    <recommendedName>
        <fullName evidence="10">UDP-N-acetylglucosamine--N-acetylmuramyl-(pentapeptide) pyrophosphoryl-undecaprenol N-acetylglucosamine transferase</fullName>
        <ecNumber evidence="10">2.4.1.227</ecNumber>
    </recommendedName>
    <alternativeName>
        <fullName evidence="10">Undecaprenyl-PP-MurNAc-pentapeptide-UDPGlcNAc GlcNAc transferase</fullName>
    </alternativeName>
</protein>
<keyword evidence="4 10" id="KW-0808">Transferase</keyword>
<evidence type="ECO:0000259" key="11">
    <source>
        <dbReference type="Pfam" id="PF03033"/>
    </source>
</evidence>
<dbReference type="AlphaFoldDB" id="A0A1F8GSN1"/>
<proteinExistence type="inferred from homology"/>
<evidence type="ECO:0000259" key="12">
    <source>
        <dbReference type="Pfam" id="PF04101"/>
    </source>
</evidence>
<dbReference type="InterPro" id="IPR006009">
    <property type="entry name" value="GlcNAc_MurG"/>
</dbReference>
<dbReference type="Proteomes" id="UP000178444">
    <property type="component" value="Unassembled WGS sequence"/>
</dbReference>
<dbReference type="GO" id="GO:0005886">
    <property type="term" value="C:plasma membrane"/>
    <property type="evidence" value="ECO:0007669"/>
    <property type="project" value="UniProtKB-SubCell"/>
</dbReference>
<gene>
    <name evidence="10" type="primary">murG</name>
    <name evidence="13" type="ORF">A2941_01565</name>
</gene>
<comment type="similarity">
    <text evidence="10">Belongs to the glycosyltransferase 28 family. MurG subfamily.</text>
</comment>
<evidence type="ECO:0000256" key="4">
    <source>
        <dbReference type="ARBA" id="ARBA00022679"/>
    </source>
</evidence>
<dbReference type="InterPro" id="IPR007235">
    <property type="entry name" value="Glyco_trans_28_C"/>
</dbReference>
<dbReference type="InterPro" id="IPR004276">
    <property type="entry name" value="GlycoTrans_28_N"/>
</dbReference>
<dbReference type="GO" id="GO:0009252">
    <property type="term" value="P:peptidoglycan biosynthetic process"/>
    <property type="evidence" value="ECO:0007669"/>
    <property type="project" value="UniProtKB-UniRule"/>
</dbReference>
<comment type="caution">
    <text evidence="10">Lacks conserved residue(s) required for the propagation of feature annotation.</text>
</comment>
<keyword evidence="3 10" id="KW-0328">Glycosyltransferase</keyword>
<feature type="binding site" evidence="10">
    <location>
        <position position="307"/>
    </location>
    <ligand>
        <name>UDP-N-acetyl-alpha-D-glucosamine</name>
        <dbReference type="ChEBI" id="CHEBI:57705"/>
    </ligand>
</feature>
<comment type="caution">
    <text evidence="13">The sequence shown here is derived from an EMBL/GenBank/DDBJ whole genome shotgun (WGS) entry which is preliminary data.</text>
</comment>
<dbReference type="SUPFAM" id="SSF53756">
    <property type="entry name" value="UDP-Glycosyltransferase/glycogen phosphorylase"/>
    <property type="match status" value="1"/>
</dbReference>
<dbReference type="PANTHER" id="PTHR21015:SF27">
    <property type="entry name" value="UDP-N-ACETYLGLUCOSAMINE--N-ACETYLMURAMYL-(PENTAPEPTIDE) PYROPHOSPHORYL-UNDECAPRENOL N-ACETYLGLUCOSAMINE TRANSFERASE"/>
    <property type="match status" value="1"/>
</dbReference>
<evidence type="ECO:0000256" key="10">
    <source>
        <dbReference type="HAMAP-Rule" id="MF_00033"/>
    </source>
</evidence>
<feature type="domain" description="Glycosyl transferase family 28 C-terminal" evidence="12">
    <location>
        <begin position="188"/>
        <end position="360"/>
    </location>
</feature>
<feature type="binding site" evidence="10">
    <location>
        <position position="195"/>
    </location>
    <ligand>
        <name>UDP-N-acetyl-alpha-D-glucosamine</name>
        <dbReference type="ChEBI" id="CHEBI:57705"/>
    </ligand>
</feature>
<evidence type="ECO:0000256" key="1">
    <source>
        <dbReference type="ARBA" id="ARBA00022475"/>
    </source>
</evidence>
<dbReference type="UniPathway" id="UPA00219"/>
<comment type="subcellular location">
    <subcellularLocation>
        <location evidence="10">Cell membrane</location>
        <topology evidence="10">Peripheral membrane protein</topology>
        <orientation evidence="10">Cytoplasmic side</orientation>
    </subcellularLocation>
</comment>
<dbReference type="GO" id="GO:0071555">
    <property type="term" value="P:cell wall organization"/>
    <property type="evidence" value="ECO:0007669"/>
    <property type="project" value="UniProtKB-KW"/>
</dbReference>
<dbReference type="EMBL" id="MGKO01000008">
    <property type="protein sequence ID" value="OGN27658.1"/>
    <property type="molecule type" value="Genomic_DNA"/>
</dbReference>
<evidence type="ECO:0000256" key="8">
    <source>
        <dbReference type="ARBA" id="ARBA00023306"/>
    </source>
</evidence>
<evidence type="ECO:0000256" key="6">
    <source>
        <dbReference type="ARBA" id="ARBA00022984"/>
    </source>
</evidence>
<dbReference type="PANTHER" id="PTHR21015">
    <property type="entry name" value="UDP-N-ACETYLGLUCOSAMINE--N-ACETYLMURAMYL-(PENTAPEPTIDE) PYROPHOSPHORYL-UNDECAPRENOL N-ACETYLGLUCOSAMINE TRANSFERASE 1"/>
    <property type="match status" value="1"/>
</dbReference>
<dbReference type="GO" id="GO:0005975">
    <property type="term" value="P:carbohydrate metabolic process"/>
    <property type="evidence" value="ECO:0007669"/>
    <property type="project" value="InterPro"/>
</dbReference>
<feature type="binding site" evidence="10">
    <location>
        <position position="165"/>
    </location>
    <ligand>
        <name>UDP-N-acetyl-alpha-D-glucosamine</name>
        <dbReference type="ChEBI" id="CHEBI:57705"/>
    </ligand>
</feature>
<dbReference type="EC" id="2.4.1.227" evidence="10"/>
<dbReference type="CDD" id="cd03785">
    <property type="entry name" value="GT28_MurG"/>
    <property type="match status" value="1"/>
</dbReference>
<evidence type="ECO:0000256" key="5">
    <source>
        <dbReference type="ARBA" id="ARBA00022960"/>
    </source>
</evidence>
<dbReference type="GO" id="GO:0008360">
    <property type="term" value="P:regulation of cell shape"/>
    <property type="evidence" value="ECO:0007669"/>
    <property type="project" value="UniProtKB-KW"/>
</dbReference>
<keyword evidence="9 10" id="KW-0961">Cell wall biogenesis/degradation</keyword>
<dbReference type="GO" id="GO:0050511">
    <property type="term" value="F:undecaprenyldiphospho-muramoylpentapeptide beta-N-acetylglucosaminyltransferase activity"/>
    <property type="evidence" value="ECO:0007669"/>
    <property type="project" value="UniProtKB-UniRule"/>
</dbReference>